<dbReference type="InterPro" id="IPR028098">
    <property type="entry name" value="Glyco_trans_4-like_N"/>
</dbReference>
<gene>
    <name evidence="2" type="ORF">ACFFGY_21080</name>
</gene>
<keyword evidence="2" id="KW-0808">Transferase</keyword>
<accession>A0ABV6JYF4</accession>
<dbReference type="EC" id="2.4.-.-" evidence="2"/>
<dbReference type="EMBL" id="JBHLUN010000017">
    <property type="protein sequence ID" value="MFC0410749.1"/>
    <property type="molecule type" value="Genomic_DNA"/>
</dbReference>
<keyword evidence="3" id="KW-1185">Reference proteome</keyword>
<dbReference type="SUPFAM" id="SSF53756">
    <property type="entry name" value="UDP-Glycosyltransferase/glycogen phosphorylase"/>
    <property type="match status" value="1"/>
</dbReference>
<dbReference type="GO" id="GO:0016757">
    <property type="term" value="F:glycosyltransferase activity"/>
    <property type="evidence" value="ECO:0007669"/>
    <property type="project" value="UniProtKB-KW"/>
</dbReference>
<reference evidence="2 3" key="1">
    <citation type="submission" date="2024-09" db="EMBL/GenBank/DDBJ databases">
        <authorList>
            <person name="Sun Q."/>
            <person name="Mori K."/>
        </authorList>
    </citation>
    <scope>NUCLEOTIDE SEQUENCE [LARGE SCALE GENOMIC DNA]</scope>
    <source>
        <strain evidence="2 3">TBRC 5777</strain>
    </source>
</reference>
<dbReference type="Gene3D" id="3.40.50.2000">
    <property type="entry name" value="Glycogen Phosphorylase B"/>
    <property type="match status" value="2"/>
</dbReference>
<organism evidence="2 3">
    <name type="scientific">Roseomonas elaeocarpi</name>
    <dbReference type="NCBI Taxonomy" id="907779"/>
    <lineage>
        <taxon>Bacteria</taxon>
        <taxon>Pseudomonadati</taxon>
        <taxon>Pseudomonadota</taxon>
        <taxon>Alphaproteobacteria</taxon>
        <taxon>Acetobacterales</taxon>
        <taxon>Roseomonadaceae</taxon>
        <taxon>Roseomonas</taxon>
    </lineage>
</organism>
<feature type="domain" description="Glycosyltransferase subfamily 4-like N-terminal" evidence="1">
    <location>
        <begin position="18"/>
        <end position="194"/>
    </location>
</feature>
<comment type="caution">
    <text evidence="2">The sequence shown here is derived from an EMBL/GenBank/DDBJ whole genome shotgun (WGS) entry which is preliminary data.</text>
</comment>
<dbReference type="RefSeq" id="WP_377046504.1">
    <property type="nucleotide sequence ID" value="NZ_JBHLUN010000017.1"/>
</dbReference>
<dbReference type="Proteomes" id="UP001589865">
    <property type="component" value="Unassembled WGS sequence"/>
</dbReference>
<evidence type="ECO:0000313" key="2">
    <source>
        <dbReference type="EMBL" id="MFC0410749.1"/>
    </source>
</evidence>
<evidence type="ECO:0000259" key="1">
    <source>
        <dbReference type="Pfam" id="PF13579"/>
    </source>
</evidence>
<dbReference type="Pfam" id="PF13692">
    <property type="entry name" value="Glyco_trans_1_4"/>
    <property type="match status" value="1"/>
</dbReference>
<evidence type="ECO:0000313" key="3">
    <source>
        <dbReference type="Proteomes" id="UP001589865"/>
    </source>
</evidence>
<dbReference type="Pfam" id="PF13579">
    <property type="entry name" value="Glyco_trans_4_4"/>
    <property type="match status" value="1"/>
</dbReference>
<protein>
    <submittedName>
        <fullName evidence="2">Glycosyltransferase</fullName>
        <ecNumber evidence="2">2.4.-.-</ecNumber>
    </submittedName>
</protein>
<name>A0ABV6JYF4_9PROT</name>
<keyword evidence="2" id="KW-0328">Glycosyltransferase</keyword>
<sequence>MPHCLIITPFPLSAPKHGGQVRAASVAWALRHAGWQVDMAGIFHERFFPPEEWGPHDIVLQGDALADRALGDILFADLHVARAAARQPEVVAQLRRLLARLRPDMVHVEHPWDWLVLRQALPDSGPRPRIVYSSQNIEWSARAPFFRLGMKRPGDDALVLATRALELDFARAADLVFSISDLEAAEIEQESGRPVVYLPAVSDLAQPTSTAGGRFAREAGAAGIRYAATMGSAYWPNVEGFFDVFPQGLGFLAHDEQIWAAGALGRAIHEDKRYNDFRTINETRFRATGYVEDSEKAGFFAAAACVLVPVRIGAGAKLKMADAVASGCAVIATPHAVEGYGPLVAEAIDDGIYVADTPRDYRALVRRALREGLPGCSPAVRARLGLGHMAGIMVGALATLPGLQDH</sequence>
<proteinExistence type="predicted"/>